<dbReference type="GO" id="GO:0071555">
    <property type="term" value="P:cell wall organization"/>
    <property type="evidence" value="ECO:0007669"/>
    <property type="project" value="UniProtKB-KW"/>
</dbReference>
<keyword evidence="1" id="KW-1003">Cell membrane</keyword>
<keyword evidence="3 12" id="KW-0328">Glycosyltransferase</keyword>
<keyword evidence="4 12" id="KW-0808">Transferase</keyword>
<dbReference type="CDD" id="cd03785">
    <property type="entry name" value="GT28_MurG"/>
    <property type="match status" value="1"/>
</dbReference>
<accession>A0ABD1IFB3</accession>
<evidence type="ECO:0000256" key="2">
    <source>
        <dbReference type="ARBA" id="ARBA00022618"/>
    </source>
</evidence>
<keyword evidence="2" id="KW-0132">Cell division</keyword>
<dbReference type="EC" id="2.4.1.227" evidence="12"/>
<dbReference type="GO" id="GO:0016758">
    <property type="term" value="F:hexosyltransferase activity"/>
    <property type="evidence" value="ECO:0007669"/>
    <property type="project" value="UniProtKB-ARBA"/>
</dbReference>
<dbReference type="SUPFAM" id="SSF53756">
    <property type="entry name" value="UDP-Glycosyltransferase/glycogen phosphorylase"/>
    <property type="match status" value="1"/>
</dbReference>
<evidence type="ECO:0000259" key="11">
    <source>
        <dbReference type="Pfam" id="PF04101"/>
    </source>
</evidence>
<evidence type="ECO:0000313" key="12">
    <source>
        <dbReference type="EMBL" id="KAL1566439.1"/>
    </source>
</evidence>
<dbReference type="InterPro" id="IPR007235">
    <property type="entry name" value="Glyco_trans_28_C"/>
</dbReference>
<comment type="caution">
    <text evidence="12">The sequence shown here is derived from an EMBL/GenBank/DDBJ whole genome shotgun (WGS) entry which is preliminary data.</text>
</comment>
<sequence>MAAFFYSSLRPSTIPLHHLSFSPQLRAVSTAATAPTHNFRVVFAAGGTGGHIYPAIAIADHLKTFHPNAQFLFVGTPTGMEAQAVPSAGFLFTPAPAAPLRRPFLSLHNLLVLPFILANSVLQNLRILHEFDPHVVIGTGGFVSFPTCLAAAVRGVKLIIQEQNSAPGIANLVLSLFAHKICVAFDSSVDCFWQRDKCVVCGNPVRLSLMNGASKAAGRRRFFPGAEVEKVVVVLGGSLGSYAINIALLNVYCQMLSENDGLFVIWQTGTDAFPEMESLVRTHPRLLLSPFLHDVDLAYAAADLVVSRAGAMTCYEILATGKPSILIPSPHAAEGHQLKNAKLMAGVAGSRVITEDELDSATLRNAIQGIIGNDNLMREMSERALKAAKTKASAEIAKLVISLTSEVDSSS</sequence>
<dbReference type="NCBIfam" id="TIGR01133">
    <property type="entry name" value="murG"/>
    <property type="match status" value="1"/>
</dbReference>
<gene>
    <name evidence="12" type="ORF">AAHA92_02048</name>
</gene>
<dbReference type="EMBL" id="JBEAFC010000002">
    <property type="protein sequence ID" value="KAL1566439.1"/>
    <property type="molecule type" value="Genomic_DNA"/>
</dbReference>
<evidence type="ECO:0000259" key="10">
    <source>
        <dbReference type="Pfam" id="PF03033"/>
    </source>
</evidence>
<dbReference type="InterPro" id="IPR004276">
    <property type="entry name" value="GlycoTrans_28_N"/>
</dbReference>
<dbReference type="AlphaFoldDB" id="A0ABD1IFB3"/>
<protein>
    <submittedName>
        <fullName evidence="12">Undecaprenyldiphospho-muramoylpentapeptide beta-N-undecaprenyldiphospho-muramoylpentapeptide beta-N-acetylglucosaminyltransferase</fullName>
        <ecNumber evidence="12">2.4.1.227</ecNumber>
    </submittedName>
</protein>
<name>A0ABD1IFB3_SALDI</name>
<evidence type="ECO:0000256" key="9">
    <source>
        <dbReference type="ARBA" id="ARBA00023316"/>
    </source>
</evidence>
<dbReference type="Pfam" id="PF04101">
    <property type="entry name" value="Glyco_tran_28_C"/>
    <property type="match status" value="1"/>
</dbReference>
<keyword evidence="9" id="KW-0961">Cell wall biogenesis/degradation</keyword>
<evidence type="ECO:0000256" key="7">
    <source>
        <dbReference type="ARBA" id="ARBA00023136"/>
    </source>
</evidence>
<organism evidence="12 13">
    <name type="scientific">Salvia divinorum</name>
    <name type="common">Maria pastora</name>
    <name type="synonym">Diviner's sage</name>
    <dbReference type="NCBI Taxonomy" id="28513"/>
    <lineage>
        <taxon>Eukaryota</taxon>
        <taxon>Viridiplantae</taxon>
        <taxon>Streptophyta</taxon>
        <taxon>Embryophyta</taxon>
        <taxon>Tracheophyta</taxon>
        <taxon>Spermatophyta</taxon>
        <taxon>Magnoliopsida</taxon>
        <taxon>eudicotyledons</taxon>
        <taxon>Gunneridae</taxon>
        <taxon>Pentapetalae</taxon>
        <taxon>asterids</taxon>
        <taxon>lamiids</taxon>
        <taxon>Lamiales</taxon>
        <taxon>Lamiaceae</taxon>
        <taxon>Nepetoideae</taxon>
        <taxon>Mentheae</taxon>
        <taxon>Salviinae</taxon>
        <taxon>Salvia</taxon>
        <taxon>Salvia subgen. Calosphace</taxon>
    </lineage>
</organism>
<dbReference type="GO" id="GO:0051301">
    <property type="term" value="P:cell division"/>
    <property type="evidence" value="ECO:0007669"/>
    <property type="project" value="UniProtKB-KW"/>
</dbReference>
<feature type="domain" description="Glycosyl transferase family 28 C-terminal" evidence="11">
    <location>
        <begin position="231"/>
        <end position="392"/>
    </location>
</feature>
<evidence type="ECO:0000256" key="5">
    <source>
        <dbReference type="ARBA" id="ARBA00022960"/>
    </source>
</evidence>
<dbReference type="PANTHER" id="PTHR21015:SF22">
    <property type="entry name" value="GLYCOSYLTRANSFERASE"/>
    <property type="match status" value="1"/>
</dbReference>
<evidence type="ECO:0000256" key="6">
    <source>
        <dbReference type="ARBA" id="ARBA00022984"/>
    </source>
</evidence>
<dbReference type="InterPro" id="IPR006009">
    <property type="entry name" value="GlcNAc_MurG"/>
</dbReference>
<keyword evidence="5" id="KW-0133">Cell shape</keyword>
<dbReference type="Proteomes" id="UP001567538">
    <property type="component" value="Unassembled WGS sequence"/>
</dbReference>
<dbReference type="HAMAP" id="MF_00033">
    <property type="entry name" value="MurG"/>
    <property type="match status" value="1"/>
</dbReference>
<evidence type="ECO:0000256" key="3">
    <source>
        <dbReference type="ARBA" id="ARBA00022676"/>
    </source>
</evidence>
<keyword evidence="13" id="KW-1185">Reference proteome</keyword>
<dbReference type="GO" id="GO:0008360">
    <property type="term" value="P:regulation of cell shape"/>
    <property type="evidence" value="ECO:0007669"/>
    <property type="project" value="UniProtKB-KW"/>
</dbReference>
<dbReference type="Gene3D" id="3.40.50.2000">
    <property type="entry name" value="Glycogen Phosphorylase B"/>
    <property type="match status" value="2"/>
</dbReference>
<dbReference type="PANTHER" id="PTHR21015">
    <property type="entry name" value="UDP-N-ACETYLGLUCOSAMINE--N-ACETYLMURAMYL-(PENTAPEPTIDE) PYROPHOSPHORYL-UNDECAPRENOL N-ACETYLGLUCOSAMINE TRANSFERASE 1"/>
    <property type="match status" value="1"/>
</dbReference>
<evidence type="ECO:0000256" key="8">
    <source>
        <dbReference type="ARBA" id="ARBA00023306"/>
    </source>
</evidence>
<dbReference type="Pfam" id="PF03033">
    <property type="entry name" value="Glyco_transf_28"/>
    <property type="match status" value="1"/>
</dbReference>
<reference evidence="12 13" key="1">
    <citation type="submission" date="2024-06" db="EMBL/GenBank/DDBJ databases">
        <title>A chromosome level genome sequence of Diviner's sage (Salvia divinorum).</title>
        <authorList>
            <person name="Ford S.A."/>
            <person name="Ro D.-K."/>
            <person name="Ness R.W."/>
            <person name="Phillips M.A."/>
        </authorList>
    </citation>
    <scope>NUCLEOTIDE SEQUENCE [LARGE SCALE GENOMIC DNA]</scope>
    <source>
        <strain evidence="12">SAF-2024a</strain>
        <tissue evidence="12">Leaf</tissue>
    </source>
</reference>
<keyword evidence="8" id="KW-0131">Cell cycle</keyword>
<evidence type="ECO:0000256" key="1">
    <source>
        <dbReference type="ARBA" id="ARBA00022475"/>
    </source>
</evidence>
<proteinExistence type="inferred from homology"/>
<keyword evidence="6" id="KW-0573">Peptidoglycan synthesis</keyword>
<keyword evidence="7" id="KW-0472">Membrane</keyword>
<feature type="domain" description="Glycosyltransferase family 28 N-terminal" evidence="10">
    <location>
        <begin position="41"/>
        <end position="182"/>
    </location>
</feature>
<evidence type="ECO:0000256" key="4">
    <source>
        <dbReference type="ARBA" id="ARBA00022679"/>
    </source>
</evidence>
<evidence type="ECO:0000313" key="13">
    <source>
        <dbReference type="Proteomes" id="UP001567538"/>
    </source>
</evidence>